<dbReference type="PANTHER" id="PTHR33978:SF18">
    <property type="entry name" value="OS01G0656300 PROTEIN"/>
    <property type="match status" value="1"/>
</dbReference>
<sequence>MKKKTSENRAIGKEEEEEKAVSAIWDCGSPLYDSFELVSLSHLIERHLMVLPSLGSARVSPSSDVVRVVRFVDVADCKCEEKGSSSIIKMLAGFLGRKGKPKKKVKTRIFGCCNFNVGFGKKIVMNK</sequence>
<dbReference type="Proteomes" id="UP001054252">
    <property type="component" value="Unassembled WGS sequence"/>
</dbReference>
<evidence type="ECO:0000313" key="1">
    <source>
        <dbReference type="EMBL" id="GKU96708.1"/>
    </source>
</evidence>
<gene>
    <name evidence="1" type="ORF">SLEP1_g9914</name>
</gene>
<organism evidence="1 2">
    <name type="scientific">Rubroshorea leprosula</name>
    <dbReference type="NCBI Taxonomy" id="152421"/>
    <lineage>
        <taxon>Eukaryota</taxon>
        <taxon>Viridiplantae</taxon>
        <taxon>Streptophyta</taxon>
        <taxon>Embryophyta</taxon>
        <taxon>Tracheophyta</taxon>
        <taxon>Spermatophyta</taxon>
        <taxon>Magnoliopsida</taxon>
        <taxon>eudicotyledons</taxon>
        <taxon>Gunneridae</taxon>
        <taxon>Pentapetalae</taxon>
        <taxon>rosids</taxon>
        <taxon>malvids</taxon>
        <taxon>Malvales</taxon>
        <taxon>Dipterocarpaceae</taxon>
        <taxon>Rubroshorea</taxon>
    </lineage>
</organism>
<reference evidence="1 2" key="1">
    <citation type="journal article" date="2021" name="Commun. Biol.">
        <title>The genome of Shorea leprosula (Dipterocarpaceae) highlights the ecological relevance of drought in aseasonal tropical rainforests.</title>
        <authorList>
            <person name="Ng K.K.S."/>
            <person name="Kobayashi M.J."/>
            <person name="Fawcett J.A."/>
            <person name="Hatakeyama M."/>
            <person name="Paape T."/>
            <person name="Ng C.H."/>
            <person name="Ang C.C."/>
            <person name="Tnah L.H."/>
            <person name="Lee C.T."/>
            <person name="Nishiyama T."/>
            <person name="Sese J."/>
            <person name="O'Brien M.J."/>
            <person name="Copetti D."/>
            <person name="Mohd Noor M.I."/>
            <person name="Ong R.C."/>
            <person name="Putra M."/>
            <person name="Sireger I.Z."/>
            <person name="Indrioko S."/>
            <person name="Kosugi Y."/>
            <person name="Izuno A."/>
            <person name="Isagi Y."/>
            <person name="Lee S.L."/>
            <person name="Shimizu K.K."/>
        </authorList>
    </citation>
    <scope>NUCLEOTIDE SEQUENCE [LARGE SCALE GENOMIC DNA]</scope>
    <source>
        <strain evidence="1">214</strain>
    </source>
</reference>
<name>A0AAV5I6F5_9ROSI</name>
<evidence type="ECO:0000313" key="2">
    <source>
        <dbReference type="Proteomes" id="UP001054252"/>
    </source>
</evidence>
<protein>
    <submittedName>
        <fullName evidence="1">Uncharacterized protein</fullName>
    </submittedName>
</protein>
<comment type="caution">
    <text evidence="1">The sequence shown here is derived from an EMBL/GenBank/DDBJ whole genome shotgun (WGS) entry which is preliminary data.</text>
</comment>
<keyword evidence="2" id="KW-1185">Reference proteome</keyword>
<accession>A0AAV5I6F5</accession>
<dbReference type="PANTHER" id="PTHR33978">
    <property type="entry name" value="SERINE/THREONINE-KINASE"/>
    <property type="match status" value="1"/>
</dbReference>
<proteinExistence type="predicted"/>
<dbReference type="AlphaFoldDB" id="A0AAV5I6F5"/>
<dbReference type="EMBL" id="BPVZ01000010">
    <property type="protein sequence ID" value="GKU96708.1"/>
    <property type="molecule type" value="Genomic_DNA"/>
</dbReference>